<dbReference type="Proteomes" id="UP001595851">
    <property type="component" value="Unassembled WGS sequence"/>
</dbReference>
<dbReference type="EMBL" id="JBHSBI010000013">
    <property type="protein sequence ID" value="MFC4010742.1"/>
    <property type="molecule type" value="Genomic_DNA"/>
</dbReference>
<dbReference type="RefSeq" id="WP_379530734.1">
    <property type="nucleotide sequence ID" value="NZ_JBHSBI010000013.1"/>
</dbReference>
<protein>
    <recommendedName>
        <fullName evidence="3">Ribosomal protein L7/L12 C-terminal domain-containing protein</fullName>
    </recommendedName>
</protein>
<reference evidence="2" key="1">
    <citation type="journal article" date="2019" name="Int. J. Syst. Evol. Microbiol.">
        <title>The Global Catalogue of Microorganisms (GCM) 10K type strain sequencing project: providing services to taxonomists for standard genome sequencing and annotation.</title>
        <authorList>
            <consortium name="The Broad Institute Genomics Platform"/>
            <consortium name="The Broad Institute Genome Sequencing Center for Infectious Disease"/>
            <person name="Wu L."/>
            <person name="Ma J."/>
        </authorList>
    </citation>
    <scope>NUCLEOTIDE SEQUENCE [LARGE SCALE GENOMIC DNA]</scope>
    <source>
        <strain evidence="2">TBRC 1276</strain>
    </source>
</reference>
<comment type="caution">
    <text evidence="1">The sequence shown here is derived from an EMBL/GenBank/DDBJ whole genome shotgun (WGS) entry which is preliminary data.</text>
</comment>
<sequence>MESLEERIARLERQVAYLQRHLGVDPSLIDAVPGGPALPPDFYQALQKGKTIQAIKIYRQTTGASLLVAKNTVEAMQRRIALES</sequence>
<accession>A0ABV8G9R8</accession>
<gene>
    <name evidence="1" type="ORF">ACFOY2_26180</name>
</gene>
<name>A0ABV8G9R8_9ACTN</name>
<evidence type="ECO:0008006" key="3">
    <source>
        <dbReference type="Google" id="ProtNLM"/>
    </source>
</evidence>
<dbReference type="Gene3D" id="3.30.1390.10">
    <property type="match status" value="1"/>
</dbReference>
<dbReference type="InterPro" id="IPR014719">
    <property type="entry name" value="Ribosomal_bL12_C/ClpS-like"/>
</dbReference>
<evidence type="ECO:0000313" key="1">
    <source>
        <dbReference type="EMBL" id="MFC4010742.1"/>
    </source>
</evidence>
<evidence type="ECO:0000313" key="2">
    <source>
        <dbReference type="Proteomes" id="UP001595851"/>
    </source>
</evidence>
<keyword evidence="2" id="KW-1185">Reference proteome</keyword>
<proteinExistence type="predicted"/>
<organism evidence="1 2">
    <name type="scientific">Nonomuraea purpurea</name>
    <dbReference type="NCBI Taxonomy" id="1849276"/>
    <lineage>
        <taxon>Bacteria</taxon>
        <taxon>Bacillati</taxon>
        <taxon>Actinomycetota</taxon>
        <taxon>Actinomycetes</taxon>
        <taxon>Streptosporangiales</taxon>
        <taxon>Streptosporangiaceae</taxon>
        <taxon>Nonomuraea</taxon>
    </lineage>
</organism>